<sequence>MLVAAFAGGVLGAALGALPAFVFTGFMVVAGEMARIAGMVTLDEGFGLGDPAGAVTAEIAFGAFFGPHIAFAAGAAATAYAAKQGYMEPGFGGNWGYHDGKNILIAFAGKHDDVLLVGGAFGVLGFLVFFVSDGLGLPWDPIAMGVVISALAHRIALGYDTIGDVRADGILDVSPFEREDEHVTTGEAGEPDPRLDVEPWLPWYYQWSGVTIVGFAFGVLGGLTFWATGSPYLAFGISAASLIFLNLGITDDFAIFQVPVPVTHHITLPAATAPMAYAGLTLADATPSTAQAELLLAEAIVLGAIFGILGSLFGELSQRIFYMHGDTHWDPPATSIVATTFVIAILALVGVFPTSGWVPLPV</sequence>
<dbReference type="AlphaFoldDB" id="A0A8J8Q056"/>
<evidence type="ECO:0000259" key="2">
    <source>
        <dbReference type="Pfam" id="PF25928"/>
    </source>
</evidence>
<feature type="transmembrane region" description="Helical" evidence="1">
    <location>
        <begin position="333"/>
        <end position="352"/>
    </location>
</feature>
<keyword evidence="1" id="KW-1133">Transmembrane helix</keyword>
<reference evidence="3" key="1">
    <citation type="submission" date="2017-11" db="EMBL/GenBank/DDBJ databases">
        <authorList>
            <person name="Kajale S.C."/>
            <person name="Sharma A."/>
        </authorList>
    </citation>
    <scope>NUCLEOTIDE SEQUENCE</scope>
    <source>
        <strain evidence="3">LS1_42</strain>
    </source>
</reference>
<dbReference type="OrthoDB" id="169477at2157"/>
<gene>
    <name evidence="3" type="ORF">CV102_24680</name>
</gene>
<dbReference type="RefSeq" id="WP_148860642.1">
    <property type="nucleotide sequence ID" value="NZ_PHNJ01000024.1"/>
</dbReference>
<feature type="transmembrane region" description="Helical" evidence="1">
    <location>
        <begin position="6"/>
        <end position="29"/>
    </location>
</feature>
<dbReference type="EMBL" id="PHNJ01000024">
    <property type="protein sequence ID" value="TYL36058.1"/>
    <property type="molecule type" value="Genomic_DNA"/>
</dbReference>
<dbReference type="Pfam" id="PF25928">
    <property type="entry name" value="DUF7973"/>
    <property type="match status" value="1"/>
</dbReference>
<evidence type="ECO:0000313" key="3">
    <source>
        <dbReference type="EMBL" id="TYL36058.1"/>
    </source>
</evidence>
<feature type="transmembrane region" description="Helical" evidence="1">
    <location>
        <begin position="262"/>
        <end position="282"/>
    </location>
</feature>
<comment type="caution">
    <text evidence="3">The sequence shown here is derived from an EMBL/GenBank/DDBJ whole genome shotgun (WGS) entry which is preliminary data.</text>
</comment>
<feature type="transmembrane region" description="Helical" evidence="1">
    <location>
        <begin position="114"/>
        <end position="132"/>
    </location>
</feature>
<feature type="transmembrane region" description="Helical" evidence="1">
    <location>
        <begin position="204"/>
        <end position="225"/>
    </location>
</feature>
<keyword evidence="1" id="KW-0472">Membrane</keyword>
<feature type="domain" description="DUF7973" evidence="2">
    <location>
        <begin position="1"/>
        <end position="360"/>
    </location>
</feature>
<dbReference type="Proteomes" id="UP000766904">
    <property type="component" value="Unassembled WGS sequence"/>
</dbReference>
<organism evidence="3 4">
    <name type="scientific">Natronococcus pandeyae</name>
    <dbReference type="NCBI Taxonomy" id="2055836"/>
    <lineage>
        <taxon>Archaea</taxon>
        <taxon>Methanobacteriati</taxon>
        <taxon>Methanobacteriota</taxon>
        <taxon>Stenosarchaea group</taxon>
        <taxon>Halobacteria</taxon>
        <taxon>Halobacteriales</taxon>
        <taxon>Natrialbaceae</taxon>
        <taxon>Natronococcus</taxon>
    </lineage>
</organism>
<proteinExistence type="predicted"/>
<dbReference type="InterPro" id="IPR058279">
    <property type="entry name" value="DUF7973"/>
</dbReference>
<name>A0A8J8Q056_9EURY</name>
<keyword evidence="4" id="KW-1185">Reference proteome</keyword>
<feature type="transmembrane region" description="Helical" evidence="1">
    <location>
        <begin position="232"/>
        <end position="250"/>
    </location>
</feature>
<evidence type="ECO:0000313" key="4">
    <source>
        <dbReference type="Proteomes" id="UP000766904"/>
    </source>
</evidence>
<keyword evidence="1" id="KW-0812">Transmembrane</keyword>
<feature type="transmembrane region" description="Helical" evidence="1">
    <location>
        <begin position="294"/>
        <end position="313"/>
    </location>
</feature>
<protein>
    <recommendedName>
        <fullName evidence="2">DUF7973 domain-containing protein</fullName>
    </recommendedName>
</protein>
<evidence type="ECO:0000256" key="1">
    <source>
        <dbReference type="SAM" id="Phobius"/>
    </source>
</evidence>
<accession>A0A8J8Q056</accession>